<feature type="binding site" evidence="9">
    <location>
        <position position="45"/>
    </location>
    <ligand>
        <name>S-adenosyl-L-methionine</name>
        <dbReference type="ChEBI" id="CHEBI:59789"/>
    </ligand>
</feature>
<dbReference type="InterPro" id="IPR022474">
    <property type="entry name" value="Thiopur_S-MeTfrase_Se/Te_detox"/>
</dbReference>
<dbReference type="EMBL" id="JAPMOU010000011">
    <property type="protein sequence ID" value="MDE1462439.1"/>
    <property type="molecule type" value="Genomic_DNA"/>
</dbReference>
<keyword evidence="5 9" id="KW-0963">Cytoplasm</keyword>
<dbReference type="Gene3D" id="3.40.50.150">
    <property type="entry name" value="Vaccinia Virus protein VP39"/>
    <property type="match status" value="1"/>
</dbReference>
<evidence type="ECO:0000256" key="7">
    <source>
        <dbReference type="ARBA" id="ARBA00022679"/>
    </source>
</evidence>
<feature type="binding site" evidence="9">
    <location>
        <position position="123"/>
    </location>
    <ligand>
        <name>S-adenosyl-L-methionine</name>
        <dbReference type="ChEBI" id="CHEBI:59789"/>
    </ligand>
</feature>
<name>A0ABT5U7T6_9GAMM</name>
<evidence type="ECO:0000256" key="2">
    <source>
        <dbReference type="ARBA" id="ARBA00004496"/>
    </source>
</evidence>
<evidence type="ECO:0000313" key="11">
    <source>
        <dbReference type="Proteomes" id="UP001528823"/>
    </source>
</evidence>
<evidence type="ECO:0000313" key="10">
    <source>
        <dbReference type="EMBL" id="MDE1462439.1"/>
    </source>
</evidence>
<dbReference type="InterPro" id="IPR008854">
    <property type="entry name" value="TPMT"/>
</dbReference>
<evidence type="ECO:0000256" key="4">
    <source>
        <dbReference type="ARBA" id="ARBA00011905"/>
    </source>
</evidence>
<keyword evidence="8 9" id="KW-0949">S-adenosyl-L-methionine</keyword>
<comment type="catalytic activity">
    <reaction evidence="1 9">
        <text>S-adenosyl-L-methionine + a thiopurine = S-adenosyl-L-homocysteine + a thiopurine S-methylether.</text>
        <dbReference type="EC" id="2.1.1.67"/>
    </reaction>
</comment>
<evidence type="ECO:0000256" key="3">
    <source>
        <dbReference type="ARBA" id="ARBA00008145"/>
    </source>
</evidence>
<accession>A0ABT5U7T6</accession>
<comment type="subcellular location">
    <subcellularLocation>
        <location evidence="2 9">Cytoplasm</location>
    </subcellularLocation>
</comment>
<evidence type="ECO:0000256" key="6">
    <source>
        <dbReference type="ARBA" id="ARBA00022603"/>
    </source>
</evidence>
<dbReference type="SUPFAM" id="SSF53335">
    <property type="entry name" value="S-adenosyl-L-methionine-dependent methyltransferases"/>
    <property type="match status" value="1"/>
</dbReference>
<protein>
    <recommendedName>
        <fullName evidence="4 9">Thiopurine S-methyltransferase</fullName>
        <ecNumber evidence="4 9">2.1.1.67</ecNumber>
    </recommendedName>
    <alternativeName>
        <fullName evidence="9">Thiopurine methyltransferase</fullName>
    </alternativeName>
</protein>
<comment type="similarity">
    <text evidence="3 9">Belongs to the class I-like SAM-binding methyltransferase superfamily. TPMT family.</text>
</comment>
<evidence type="ECO:0000256" key="9">
    <source>
        <dbReference type="HAMAP-Rule" id="MF_00812"/>
    </source>
</evidence>
<keyword evidence="11" id="KW-1185">Reference proteome</keyword>
<dbReference type="RefSeq" id="WP_274688794.1">
    <property type="nucleotide sequence ID" value="NZ_JAPMOU010000011.1"/>
</dbReference>
<proteinExistence type="inferred from homology"/>
<dbReference type="NCBIfam" id="NF009732">
    <property type="entry name" value="PRK13255.1"/>
    <property type="match status" value="1"/>
</dbReference>
<dbReference type="PIRSF" id="PIRSF023956">
    <property type="entry name" value="Thiopurine_S-methyltransferase"/>
    <property type="match status" value="1"/>
</dbReference>
<dbReference type="PANTHER" id="PTHR10259:SF11">
    <property type="entry name" value="THIOPURINE S-METHYLTRANSFERASE"/>
    <property type="match status" value="1"/>
</dbReference>
<dbReference type="PANTHER" id="PTHR10259">
    <property type="entry name" value="THIOPURINE S-METHYLTRANSFERASE"/>
    <property type="match status" value="1"/>
</dbReference>
<reference evidence="10 11" key="1">
    <citation type="submission" date="2022-11" db="EMBL/GenBank/DDBJ databases">
        <title>Spartinivicinus poritis sp. nov., isolated from scleractinian coral Porites lutea.</title>
        <authorList>
            <person name="Zhang G."/>
            <person name="Cai L."/>
            <person name="Wei Q."/>
        </authorList>
    </citation>
    <scope>NUCLEOTIDE SEQUENCE [LARGE SCALE GENOMIC DNA]</scope>
    <source>
        <strain evidence="10 11">A2-2</strain>
    </source>
</reference>
<sequence>MDPNYWLQRWKQNEIGFHESEANPLLVKHFKALSLAKNSRIFVPLCGKTLDIGWLLTNGYRIAGAELSEQAIAELFMELAVEPKISVIGEIKHYSAKNLDIFVGDIFNISIEMLGSINAVYDRAALVALPKEMRKQYTAHLLRITNKAPQLLISFEYDQKLMEGPPFSVSNKEVSQHYGGSYDLTLIESADIPGGLKGIYAVKANARLLKNDKK</sequence>
<keyword evidence="6 9" id="KW-0489">Methyltransferase</keyword>
<dbReference type="Proteomes" id="UP001528823">
    <property type="component" value="Unassembled WGS sequence"/>
</dbReference>
<dbReference type="EC" id="2.1.1.67" evidence="4 9"/>
<dbReference type="NCBIfam" id="TIGR03840">
    <property type="entry name" value="TMPT_Se_Te"/>
    <property type="match status" value="1"/>
</dbReference>
<comment type="caution">
    <text evidence="10">The sequence shown here is derived from an EMBL/GenBank/DDBJ whole genome shotgun (WGS) entry which is preliminary data.</text>
</comment>
<evidence type="ECO:0000256" key="1">
    <source>
        <dbReference type="ARBA" id="ARBA00000903"/>
    </source>
</evidence>
<organism evidence="10 11">
    <name type="scientific">Spartinivicinus poritis</name>
    <dbReference type="NCBI Taxonomy" id="2994640"/>
    <lineage>
        <taxon>Bacteria</taxon>
        <taxon>Pseudomonadati</taxon>
        <taxon>Pseudomonadota</taxon>
        <taxon>Gammaproteobacteria</taxon>
        <taxon>Oceanospirillales</taxon>
        <taxon>Zooshikellaceae</taxon>
        <taxon>Spartinivicinus</taxon>
    </lineage>
</organism>
<feature type="binding site" evidence="9">
    <location>
        <position position="66"/>
    </location>
    <ligand>
        <name>S-adenosyl-L-methionine</name>
        <dbReference type="ChEBI" id="CHEBI:59789"/>
    </ligand>
</feature>
<dbReference type="GO" id="GO:0032259">
    <property type="term" value="P:methylation"/>
    <property type="evidence" value="ECO:0007669"/>
    <property type="project" value="UniProtKB-KW"/>
</dbReference>
<evidence type="ECO:0000256" key="8">
    <source>
        <dbReference type="ARBA" id="ARBA00022691"/>
    </source>
</evidence>
<dbReference type="PROSITE" id="PS51585">
    <property type="entry name" value="SAM_MT_TPMT"/>
    <property type="match status" value="1"/>
</dbReference>
<gene>
    <name evidence="10" type="primary">tmpT</name>
    <name evidence="9" type="synonym">tpm</name>
    <name evidence="10" type="ORF">ORQ98_10690</name>
</gene>
<keyword evidence="7 9" id="KW-0808">Transferase</keyword>
<dbReference type="GO" id="GO:0008119">
    <property type="term" value="F:thiopurine S-methyltransferase activity"/>
    <property type="evidence" value="ECO:0007669"/>
    <property type="project" value="UniProtKB-EC"/>
</dbReference>
<dbReference type="Pfam" id="PF05724">
    <property type="entry name" value="TPMT"/>
    <property type="match status" value="1"/>
</dbReference>
<evidence type="ECO:0000256" key="5">
    <source>
        <dbReference type="ARBA" id="ARBA00022490"/>
    </source>
</evidence>
<dbReference type="HAMAP" id="MF_00812">
    <property type="entry name" value="Thiopur_methtran"/>
    <property type="match status" value="1"/>
</dbReference>
<feature type="binding site" evidence="9">
    <location>
        <position position="10"/>
    </location>
    <ligand>
        <name>S-adenosyl-L-methionine</name>
        <dbReference type="ChEBI" id="CHEBI:59789"/>
    </ligand>
</feature>
<dbReference type="InterPro" id="IPR029063">
    <property type="entry name" value="SAM-dependent_MTases_sf"/>
</dbReference>
<dbReference type="InterPro" id="IPR025835">
    <property type="entry name" value="Thiopurine_S-MeTrfase"/>
</dbReference>